<gene>
    <name evidence="1" type="ORF">S01H4_39517</name>
</gene>
<evidence type="ECO:0000313" key="1">
    <source>
        <dbReference type="EMBL" id="GAG99985.1"/>
    </source>
</evidence>
<dbReference type="AlphaFoldDB" id="X1BYD1"/>
<accession>X1BYD1</accession>
<feature type="non-terminal residue" evidence="1">
    <location>
        <position position="181"/>
    </location>
</feature>
<reference evidence="1" key="1">
    <citation type="journal article" date="2014" name="Front. Microbiol.">
        <title>High frequency of phylogenetically diverse reductive dehalogenase-homologous genes in deep subseafloor sedimentary metagenomes.</title>
        <authorList>
            <person name="Kawai M."/>
            <person name="Futagami T."/>
            <person name="Toyoda A."/>
            <person name="Takaki Y."/>
            <person name="Nishi S."/>
            <person name="Hori S."/>
            <person name="Arai W."/>
            <person name="Tsubouchi T."/>
            <person name="Morono Y."/>
            <person name="Uchiyama I."/>
            <person name="Ito T."/>
            <person name="Fujiyama A."/>
            <person name="Inagaki F."/>
            <person name="Takami H."/>
        </authorList>
    </citation>
    <scope>NUCLEOTIDE SEQUENCE</scope>
    <source>
        <strain evidence="1">Expedition CK06-06</strain>
    </source>
</reference>
<proteinExistence type="predicted"/>
<comment type="caution">
    <text evidence="1">The sequence shown here is derived from an EMBL/GenBank/DDBJ whole genome shotgun (WGS) entry which is preliminary data.</text>
</comment>
<dbReference type="EMBL" id="BART01021414">
    <property type="protein sequence ID" value="GAG99985.1"/>
    <property type="molecule type" value="Genomic_DNA"/>
</dbReference>
<name>X1BYD1_9ZZZZ</name>
<protein>
    <submittedName>
        <fullName evidence="1">Uncharacterized protein</fullName>
    </submittedName>
</protein>
<sequence>MVEYSQILQNLEFINISTDEFTIFEWKPPRSYKSFILDLNIVKQNPASNIFFHIFKGNMKIVHIRINNIIYTAGSNNKVQFQLLEALIEKVSIELNIKYDIESYISYGNFNTAMLNSFNENIEAIIAGFNEFDTVKELKVPCMVCNTVLPIIVKKSFIENAESYPVPLVYMNKGHAILCFI</sequence>
<organism evidence="1">
    <name type="scientific">marine sediment metagenome</name>
    <dbReference type="NCBI Taxonomy" id="412755"/>
    <lineage>
        <taxon>unclassified sequences</taxon>
        <taxon>metagenomes</taxon>
        <taxon>ecological metagenomes</taxon>
    </lineage>
</organism>